<dbReference type="EMBL" id="JACHDB010000001">
    <property type="protein sequence ID" value="MBB5430430.1"/>
    <property type="molecule type" value="Genomic_DNA"/>
</dbReference>
<dbReference type="SUPFAM" id="SSF53187">
    <property type="entry name" value="Zn-dependent exopeptidases"/>
    <property type="match status" value="1"/>
</dbReference>
<comment type="caution">
    <text evidence="4">The sequence shown here is derived from an EMBL/GenBank/DDBJ whole genome shotgun (WGS) entry which is preliminary data.</text>
</comment>
<dbReference type="GO" id="GO:0050118">
    <property type="term" value="F:N-acetyldiaminopimelate deacetylase activity"/>
    <property type="evidence" value="ECO:0007669"/>
    <property type="project" value="UniProtKB-ARBA"/>
</dbReference>
<dbReference type="Pfam" id="PF01546">
    <property type="entry name" value="Peptidase_M20"/>
    <property type="match status" value="1"/>
</dbReference>
<dbReference type="PIRSF" id="PIRSF005962">
    <property type="entry name" value="Pept_M20D_amidohydro"/>
    <property type="match status" value="1"/>
</dbReference>
<reference evidence="4 5" key="1">
    <citation type="submission" date="2020-08" db="EMBL/GenBank/DDBJ databases">
        <title>Sequencing the genomes of 1000 actinobacteria strains.</title>
        <authorList>
            <person name="Klenk H.-P."/>
        </authorList>
    </citation>
    <scope>NUCLEOTIDE SEQUENCE [LARGE SCALE GENOMIC DNA]</scope>
    <source>
        <strain evidence="4 5">DSM 44551</strain>
    </source>
</reference>
<keyword evidence="5" id="KW-1185">Reference proteome</keyword>
<evidence type="ECO:0000256" key="1">
    <source>
        <dbReference type="ARBA" id="ARBA00022801"/>
    </source>
</evidence>
<dbReference type="EC" id="3.5.1.32" evidence="4"/>
<evidence type="ECO:0000256" key="2">
    <source>
        <dbReference type="PIRSR" id="PIRSR005962-1"/>
    </source>
</evidence>
<dbReference type="InterPro" id="IPR002933">
    <property type="entry name" value="Peptidase_M20"/>
</dbReference>
<feature type="binding site" evidence="2">
    <location>
        <position position="177"/>
    </location>
    <ligand>
        <name>Mn(2+)</name>
        <dbReference type="ChEBI" id="CHEBI:29035"/>
        <label>2</label>
    </ligand>
</feature>
<feature type="domain" description="Peptidase M20 dimerisation" evidence="3">
    <location>
        <begin position="199"/>
        <end position="295"/>
    </location>
</feature>
<organism evidence="4 5">
    <name type="scientific">Nocardiopsis composta</name>
    <dbReference type="NCBI Taxonomy" id="157465"/>
    <lineage>
        <taxon>Bacteria</taxon>
        <taxon>Bacillati</taxon>
        <taxon>Actinomycetota</taxon>
        <taxon>Actinomycetes</taxon>
        <taxon>Streptosporangiales</taxon>
        <taxon>Nocardiopsidaceae</taxon>
        <taxon>Nocardiopsis</taxon>
    </lineage>
</organism>
<keyword evidence="1 4" id="KW-0378">Hydrolase</keyword>
<dbReference type="GO" id="GO:0047980">
    <property type="term" value="F:hippurate hydrolase activity"/>
    <property type="evidence" value="ECO:0007669"/>
    <property type="project" value="UniProtKB-EC"/>
</dbReference>
<dbReference type="InterPro" id="IPR011650">
    <property type="entry name" value="Peptidase_M20_dimer"/>
</dbReference>
<dbReference type="RefSeq" id="WP_184388295.1">
    <property type="nucleotide sequence ID" value="NZ_BAAAJD010000023.1"/>
</dbReference>
<dbReference type="SUPFAM" id="SSF55031">
    <property type="entry name" value="Bacterial exopeptidase dimerisation domain"/>
    <property type="match status" value="1"/>
</dbReference>
<evidence type="ECO:0000313" key="4">
    <source>
        <dbReference type="EMBL" id="MBB5430430.1"/>
    </source>
</evidence>
<feature type="binding site" evidence="2">
    <location>
        <position position="150"/>
    </location>
    <ligand>
        <name>Mn(2+)</name>
        <dbReference type="ChEBI" id="CHEBI:29035"/>
        <label>2</label>
    </ligand>
</feature>
<dbReference type="Gene3D" id="3.40.630.10">
    <property type="entry name" value="Zn peptidases"/>
    <property type="match status" value="1"/>
</dbReference>
<keyword evidence="2" id="KW-0464">Manganese</keyword>
<dbReference type="GO" id="GO:0019877">
    <property type="term" value="P:diaminopimelate biosynthetic process"/>
    <property type="evidence" value="ECO:0007669"/>
    <property type="project" value="UniProtKB-ARBA"/>
</dbReference>
<dbReference type="PANTHER" id="PTHR11014">
    <property type="entry name" value="PEPTIDASE M20 FAMILY MEMBER"/>
    <property type="match status" value="1"/>
</dbReference>
<accession>A0A7W8QHN3</accession>
<dbReference type="Gene3D" id="3.30.70.360">
    <property type="match status" value="1"/>
</dbReference>
<evidence type="ECO:0000259" key="3">
    <source>
        <dbReference type="Pfam" id="PF07687"/>
    </source>
</evidence>
<proteinExistence type="predicted"/>
<comment type="cofactor">
    <cofactor evidence="2">
        <name>Mn(2+)</name>
        <dbReference type="ChEBI" id="CHEBI:29035"/>
    </cofactor>
    <text evidence="2">The Mn(2+) ion enhances activity.</text>
</comment>
<keyword evidence="2" id="KW-0479">Metal-binding</keyword>
<dbReference type="InterPro" id="IPR017439">
    <property type="entry name" value="Amidohydrolase"/>
</dbReference>
<dbReference type="Proteomes" id="UP000572635">
    <property type="component" value="Unassembled WGS sequence"/>
</dbReference>
<dbReference type="NCBIfam" id="TIGR01891">
    <property type="entry name" value="amidohydrolases"/>
    <property type="match status" value="1"/>
</dbReference>
<feature type="binding site" evidence="2">
    <location>
        <position position="390"/>
    </location>
    <ligand>
        <name>Mn(2+)</name>
        <dbReference type="ChEBI" id="CHEBI:29035"/>
        <label>2</label>
    </ligand>
</feature>
<sequence length="422" mass="44131">MTTEPSTVPARLGEIRDDLADLYRDLHAHPELSYAERRTAAEVARRAGAAGYEVATGVGRTGVVAVLRNGEGPTVLLRADMDALPVEEKTGLPYASTATGTAADGTETPVMHACGHDMHTVCLLGALDVLAAAADSWSGTVLAVFQPAEELATGAAAMVDDGLFERFGTPDVTLGQHVAPLPAGWVGCHAGPAFAATDSLRVRMFGRGGHGSRPETTVDPVVMAASTVMRLQTVVSREVAAGDAAVVTVGSLRAGTKENIIPDEAELQINVRSFDTRVRERVLEAITRIVKAEAAASGAEREPEITPFNAFPLLYNDEAAMARTEAALRAELGDAAVVDPGPVSGSEDFGRFGTAATAPTCYWLFGGADPEAFRTAFEAGTLDRDVPSNHSPYFAPVVEPTLSTGVRALTAAALAWLGPKDR</sequence>
<dbReference type="PANTHER" id="PTHR11014:SF63">
    <property type="entry name" value="METALLOPEPTIDASE, PUTATIVE (AFU_ORTHOLOGUE AFUA_6G09600)-RELATED"/>
    <property type="match status" value="1"/>
</dbReference>
<protein>
    <submittedName>
        <fullName evidence="4">Hippurate hydrolase</fullName>
        <ecNumber evidence="4">3.5.1.32</ecNumber>
    </submittedName>
</protein>
<name>A0A7W8QHN3_9ACTN</name>
<gene>
    <name evidence="4" type="ORF">HDA36_000514</name>
</gene>
<dbReference type="InterPro" id="IPR036264">
    <property type="entry name" value="Bact_exopeptidase_dim_dom"/>
</dbReference>
<feature type="binding site" evidence="2">
    <location>
        <position position="116"/>
    </location>
    <ligand>
        <name>Mn(2+)</name>
        <dbReference type="ChEBI" id="CHEBI:29035"/>
        <label>2</label>
    </ligand>
</feature>
<dbReference type="GO" id="GO:0046872">
    <property type="term" value="F:metal ion binding"/>
    <property type="evidence" value="ECO:0007669"/>
    <property type="project" value="UniProtKB-KW"/>
</dbReference>
<dbReference type="Pfam" id="PF07687">
    <property type="entry name" value="M20_dimer"/>
    <property type="match status" value="1"/>
</dbReference>
<dbReference type="AlphaFoldDB" id="A0A7W8QHN3"/>
<feature type="binding site" evidence="2">
    <location>
        <position position="114"/>
    </location>
    <ligand>
        <name>Mn(2+)</name>
        <dbReference type="ChEBI" id="CHEBI:29035"/>
        <label>2</label>
    </ligand>
</feature>
<evidence type="ECO:0000313" key="5">
    <source>
        <dbReference type="Proteomes" id="UP000572635"/>
    </source>
</evidence>
<dbReference type="FunFam" id="3.30.70.360:FF:000001">
    <property type="entry name" value="N-acetyldiaminopimelate deacetylase"/>
    <property type="match status" value="1"/>
</dbReference>